<evidence type="ECO:0000256" key="3">
    <source>
        <dbReference type="ARBA" id="ARBA00023125"/>
    </source>
</evidence>
<dbReference type="STRING" id="1434232.MAIT1_03277"/>
<keyword evidence="1" id="KW-0059">Arsenical resistance</keyword>
<dbReference type="GO" id="GO:0003700">
    <property type="term" value="F:DNA-binding transcription factor activity"/>
    <property type="evidence" value="ECO:0007669"/>
    <property type="project" value="InterPro"/>
</dbReference>
<evidence type="ECO:0000256" key="1">
    <source>
        <dbReference type="ARBA" id="ARBA00022849"/>
    </source>
</evidence>
<dbReference type="PANTHER" id="PTHR33154:SF18">
    <property type="entry name" value="ARSENICAL RESISTANCE OPERON REPRESSOR"/>
    <property type="match status" value="1"/>
</dbReference>
<evidence type="ECO:0000313" key="6">
    <source>
        <dbReference type="EMBL" id="OSM05126.1"/>
    </source>
</evidence>
<keyword evidence="4" id="KW-0804">Transcription</keyword>
<feature type="domain" description="HTH arsR-type" evidence="5">
    <location>
        <begin position="5"/>
        <end position="103"/>
    </location>
</feature>
<reference evidence="6 7" key="1">
    <citation type="journal article" date="2016" name="BMC Genomics">
        <title>Combined genomic and structural analyses of a cultured magnetotactic bacterium reveals its niche adaptation to a dynamic environment.</title>
        <authorList>
            <person name="Araujo A.C."/>
            <person name="Morillo V."/>
            <person name="Cypriano J."/>
            <person name="Teixeira L.C."/>
            <person name="Leao P."/>
            <person name="Lyra S."/>
            <person name="Almeida L.G."/>
            <person name="Bazylinski D.A."/>
            <person name="Vasconcellos A.T."/>
            <person name="Abreu F."/>
            <person name="Lins U."/>
        </authorList>
    </citation>
    <scope>NUCLEOTIDE SEQUENCE [LARGE SCALE GENOMIC DNA]</scope>
    <source>
        <strain evidence="6 7">IT-1</strain>
    </source>
</reference>
<dbReference type="InterPro" id="IPR011991">
    <property type="entry name" value="ArsR-like_HTH"/>
</dbReference>
<dbReference type="PANTHER" id="PTHR33154">
    <property type="entry name" value="TRANSCRIPTIONAL REGULATOR, ARSR FAMILY"/>
    <property type="match status" value="1"/>
</dbReference>
<keyword evidence="2" id="KW-0805">Transcription regulation</keyword>
<dbReference type="Gene3D" id="1.10.10.10">
    <property type="entry name" value="Winged helix-like DNA-binding domain superfamily/Winged helix DNA-binding domain"/>
    <property type="match status" value="1"/>
</dbReference>
<gene>
    <name evidence="6" type="ORF">MAIT1_03277</name>
</gene>
<name>A0A1Y2K8W3_9PROT</name>
<dbReference type="OrthoDB" id="7210994at2"/>
<dbReference type="Proteomes" id="UP000194003">
    <property type="component" value="Unassembled WGS sequence"/>
</dbReference>
<dbReference type="InterPro" id="IPR018334">
    <property type="entry name" value="ArsR_HTH"/>
</dbReference>
<dbReference type="PROSITE" id="PS00846">
    <property type="entry name" value="HTH_ARSR_1"/>
    <property type="match status" value="1"/>
</dbReference>
<dbReference type="PROSITE" id="PS50987">
    <property type="entry name" value="HTH_ARSR_2"/>
    <property type="match status" value="1"/>
</dbReference>
<dbReference type="AlphaFoldDB" id="A0A1Y2K8W3"/>
<dbReference type="InterPro" id="IPR001845">
    <property type="entry name" value="HTH_ArsR_DNA-bd_dom"/>
</dbReference>
<dbReference type="InterPro" id="IPR036390">
    <property type="entry name" value="WH_DNA-bd_sf"/>
</dbReference>
<protein>
    <submittedName>
        <fullName evidence="6">Putative ArsR family transcriptional regulator</fullName>
    </submittedName>
</protein>
<dbReference type="EMBL" id="LVJN01000018">
    <property type="protein sequence ID" value="OSM05126.1"/>
    <property type="molecule type" value="Genomic_DNA"/>
</dbReference>
<comment type="caution">
    <text evidence="6">The sequence shown here is derived from an EMBL/GenBank/DDBJ whole genome shotgun (WGS) entry which is preliminary data.</text>
</comment>
<dbReference type="InterPro" id="IPR051081">
    <property type="entry name" value="HTH_MetalResp_TranReg"/>
</dbReference>
<organism evidence="6 7">
    <name type="scientific">Magnetofaba australis IT-1</name>
    <dbReference type="NCBI Taxonomy" id="1434232"/>
    <lineage>
        <taxon>Bacteria</taxon>
        <taxon>Pseudomonadati</taxon>
        <taxon>Pseudomonadota</taxon>
        <taxon>Magnetococcia</taxon>
        <taxon>Magnetococcales</taxon>
        <taxon>Magnetococcaceae</taxon>
        <taxon>Magnetofaba</taxon>
    </lineage>
</organism>
<evidence type="ECO:0000256" key="4">
    <source>
        <dbReference type="ARBA" id="ARBA00023163"/>
    </source>
</evidence>
<dbReference type="NCBIfam" id="NF033788">
    <property type="entry name" value="HTH_metalloreg"/>
    <property type="match status" value="1"/>
</dbReference>
<dbReference type="RefSeq" id="WP_085441763.1">
    <property type="nucleotide sequence ID" value="NZ_LVJN01000018.1"/>
</dbReference>
<dbReference type="InterPro" id="IPR036388">
    <property type="entry name" value="WH-like_DNA-bd_sf"/>
</dbReference>
<dbReference type="GO" id="GO:0046685">
    <property type="term" value="P:response to arsenic-containing substance"/>
    <property type="evidence" value="ECO:0007669"/>
    <property type="project" value="UniProtKB-KW"/>
</dbReference>
<dbReference type="CDD" id="cd00090">
    <property type="entry name" value="HTH_ARSR"/>
    <property type="match status" value="1"/>
</dbReference>
<keyword evidence="3" id="KW-0238">DNA-binding</keyword>
<dbReference type="PRINTS" id="PR00778">
    <property type="entry name" value="HTHARSR"/>
</dbReference>
<evidence type="ECO:0000313" key="7">
    <source>
        <dbReference type="Proteomes" id="UP000194003"/>
    </source>
</evidence>
<proteinExistence type="predicted"/>
<dbReference type="GO" id="GO:0003677">
    <property type="term" value="F:DNA binding"/>
    <property type="evidence" value="ECO:0007669"/>
    <property type="project" value="UniProtKB-KW"/>
</dbReference>
<dbReference type="Pfam" id="PF01022">
    <property type="entry name" value="HTH_5"/>
    <property type="match status" value="1"/>
</dbReference>
<sequence>MKQASPSQSQEAWPALFKALSEPLRLRLLALIASCDEICVCDLIAVTGESQSAISRHLAYLKNSGWVTARRDGVWMRYRLSAYMPQIGREITPILLKHAPDDEVMADDLQRLRARASYAEHCTTNAQ</sequence>
<keyword evidence="7" id="KW-1185">Reference proteome</keyword>
<accession>A0A1Y2K8W3</accession>
<dbReference type="SUPFAM" id="SSF46785">
    <property type="entry name" value="Winged helix' DNA-binding domain"/>
    <property type="match status" value="1"/>
</dbReference>
<evidence type="ECO:0000256" key="2">
    <source>
        <dbReference type="ARBA" id="ARBA00023015"/>
    </source>
</evidence>
<dbReference type="SMART" id="SM00418">
    <property type="entry name" value="HTH_ARSR"/>
    <property type="match status" value="1"/>
</dbReference>
<evidence type="ECO:0000259" key="5">
    <source>
        <dbReference type="PROSITE" id="PS50987"/>
    </source>
</evidence>